<comment type="caution">
    <text evidence="2">The sequence shown here is derived from an EMBL/GenBank/DDBJ whole genome shotgun (WGS) entry which is preliminary data.</text>
</comment>
<sequence length="107" mass="11732">MAEVIQWIAYPNQSLRKRKAWGRGSALVTRVGAGRRSWRGSGWVGGLVWFDEPGRDSGGSGSPVEPGSGSRRLRRRTARQAAAVGRRKEPGGRKFVFQGCFGSWESV</sequence>
<dbReference type="AlphaFoldDB" id="A0A835QIX9"/>
<evidence type="ECO:0000313" key="4">
    <source>
        <dbReference type="Proteomes" id="UP000636800"/>
    </source>
</evidence>
<dbReference type="Proteomes" id="UP000639772">
    <property type="component" value="Unassembled WGS sequence"/>
</dbReference>
<evidence type="ECO:0000313" key="3">
    <source>
        <dbReference type="EMBL" id="KAG0472021.1"/>
    </source>
</evidence>
<gene>
    <name evidence="3" type="ORF">HPP92_016567</name>
    <name evidence="2" type="ORF">HPP92_017159</name>
</gene>
<protein>
    <submittedName>
        <fullName evidence="2">Uncharacterized protein</fullName>
    </submittedName>
</protein>
<dbReference type="Proteomes" id="UP000636800">
    <property type="component" value="Unassembled WGS sequence"/>
</dbReference>
<keyword evidence="4" id="KW-1185">Reference proteome</keyword>
<accession>A0A835QIX9</accession>
<name>A0A835QIX9_VANPL</name>
<feature type="region of interest" description="Disordered" evidence="1">
    <location>
        <begin position="52"/>
        <end position="87"/>
    </location>
</feature>
<evidence type="ECO:0000256" key="1">
    <source>
        <dbReference type="SAM" id="MobiDB-lite"/>
    </source>
</evidence>
<dbReference type="EMBL" id="JADCNM010000008">
    <property type="protein sequence ID" value="KAG0472021.1"/>
    <property type="molecule type" value="Genomic_DNA"/>
</dbReference>
<reference evidence="4 5" key="1">
    <citation type="journal article" date="2020" name="Nat. Food">
        <title>A phased Vanilla planifolia genome enables genetic improvement of flavour and production.</title>
        <authorList>
            <person name="Hasing T."/>
            <person name="Tang H."/>
            <person name="Brym M."/>
            <person name="Khazi F."/>
            <person name="Huang T."/>
            <person name="Chambers A.H."/>
        </authorList>
    </citation>
    <scope>NUCLEOTIDE SEQUENCE [LARGE SCALE GENOMIC DNA]</scope>
    <source>
        <tissue evidence="2">Leaf</tissue>
    </source>
</reference>
<dbReference type="EMBL" id="JADCNL010000008">
    <property type="protein sequence ID" value="KAG0470459.1"/>
    <property type="molecule type" value="Genomic_DNA"/>
</dbReference>
<evidence type="ECO:0000313" key="2">
    <source>
        <dbReference type="EMBL" id="KAG0470459.1"/>
    </source>
</evidence>
<evidence type="ECO:0000313" key="5">
    <source>
        <dbReference type="Proteomes" id="UP000639772"/>
    </source>
</evidence>
<organism evidence="2 4">
    <name type="scientific">Vanilla planifolia</name>
    <name type="common">Vanilla</name>
    <dbReference type="NCBI Taxonomy" id="51239"/>
    <lineage>
        <taxon>Eukaryota</taxon>
        <taxon>Viridiplantae</taxon>
        <taxon>Streptophyta</taxon>
        <taxon>Embryophyta</taxon>
        <taxon>Tracheophyta</taxon>
        <taxon>Spermatophyta</taxon>
        <taxon>Magnoliopsida</taxon>
        <taxon>Liliopsida</taxon>
        <taxon>Asparagales</taxon>
        <taxon>Orchidaceae</taxon>
        <taxon>Vanilloideae</taxon>
        <taxon>Vanilleae</taxon>
        <taxon>Vanilla</taxon>
    </lineage>
</organism>
<proteinExistence type="predicted"/>